<keyword evidence="3 5" id="KW-0175">Coiled coil</keyword>
<keyword evidence="9" id="KW-1185">Reference proteome</keyword>
<evidence type="ECO:0000313" key="9">
    <source>
        <dbReference type="Proteomes" id="UP000778970"/>
    </source>
</evidence>
<comment type="subcellular location">
    <subcellularLocation>
        <location evidence="5">Secreted</location>
    </subcellularLocation>
    <subcellularLocation>
        <location evidence="5">Bacterial flagellum</location>
    </subcellularLocation>
</comment>
<gene>
    <name evidence="8" type="ORF">CKO21_10675</name>
</gene>
<dbReference type="Pfam" id="PF07195">
    <property type="entry name" value="FliD_C"/>
    <property type="match status" value="1"/>
</dbReference>
<evidence type="ECO:0000256" key="1">
    <source>
        <dbReference type="ARBA" id="ARBA00009764"/>
    </source>
</evidence>
<evidence type="ECO:0000313" key="8">
    <source>
        <dbReference type="EMBL" id="MBK1697706.1"/>
    </source>
</evidence>
<reference evidence="8" key="1">
    <citation type="submission" date="2017-08" db="EMBL/GenBank/DDBJ databases">
        <authorList>
            <person name="Imhoff J.F."/>
            <person name="Rahn T."/>
            <person name="Kuenzel S."/>
            <person name="Neulinger S.C."/>
        </authorList>
    </citation>
    <scope>NUCLEOTIDE SEQUENCE</scope>
    <source>
        <strain evidence="8">DSM 9154</strain>
    </source>
</reference>
<feature type="domain" description="Flagellar hook-associated protein 2 C-terminal" evidence="7">
    <location>
        <begin position="491"/>
        <end position="680"/>
    </location>
</feature>
<name>A0A934V0K8_9PROT</name>
<dbReference type="AlphaFoldDB" id="A0A934V0K8"/>
<keyword evidence="4 5" id="KW-0975">Bacterial flagellum</keyword>
<comment type="subunit">
    <text evidence="2 5">Homopentamer.</text>
</comment>
<dbReference type="RefSeq" id="WP_027289066.1">
    <property type="nucleotide sequence ID" value="NZ_NRRE01000026.1"/>
</dbReference>
<evidence type="ECO:0000259" key="6">
    <source>
        <dbReference type="Pfam" id="PF02465"/>
    </source>
</evidence>
<dbReference type="PANTHER" id="PTHR30288:SF0">
    <property type="entry name" value="FLAGELLAR HOOK-ASSOCIATED PROTEIN 2"/>
    <property type="match status" value="1"/>
</dbReference>
<dbReference type="EMBL" id="NRRE01000026">
    <property type="protein sequence ID" value="MBK1697706.1"/>
    <property type="molecule type" value="Genomic_DNA"/>
</dbReference>
<proteinExistence type="inferred from homology"/>
<evidence type="ECO:0000259" key="7">
    <source>
        <dbReference type="Pfam" id="PF07195"/>
    </source>
</evidence>
<comment type="caution">
    <text evidence="8">The sequence shown here is derived from an EMBL/GenBank/DDBJ whole genome shotgun (WGS) entry which is preliminary data.</text>
</comment>
<accession>A0A934V0K8</accession>
<evidence type="ECO:0000256" key="2">
    <source>
        <dbReference type="ARBA" id="ARBA00011255"/>
    </source>
</evidence>
<feature type="coiled-coil region" evidence="5">
    <location>
        <begin position="777"/>
        <end position="832"/>
    </location>
</feature>
<feature type="domain" description="Flagellar hook-associated protein 2 N-terminal" evidence="6">
    <location>
        <begin position="24"/>
        <end position="138"/>
    </location>
</feature>
<feature type="coiled-coil region" evidence="5">
    <location>
        <begin position="53"/>
        <end position="80"/>
    </location>
</feature>
<dbReference type="GO" id="GO:0009421">
    <property type="term" value="C:bacterial-type flagellum filament cap"/>
    <property type="evidence" value="ECO:0007669"/>
    <property type="project" value="InterPro"/>
</dbReference>
<sequence>MVDGLGGSVRVDSNGRTTVTGAGSDIDYGATIDKIIEAKRKPAVRIENRIAENQVKVDALSDLQNRLNALEQAADKLRGNPTFDNAGDVFESKEGFLSAIRADGTQPSTATSIMTANVTNAAQPGTQTLEILRTAQGQQLAGGTVSDANAALNTASGLGTFSGGDFVINGRTVTVNADDSLLDVRDKINAANTGDNATGVNAQVVSISDTEKILTLTAENGGETIALDDDPASSGNTPLTQLGLVTDAASDEIANELRAAKSSIFRINGLSDGSVSESDAFTVGAGDPLSSITGVTGDAGAQLEFTIDNGLTSQTRTLSVDTTTESLSDVAQRVTDEVFGVSARVVTTDSGDQRLEFNVENTGAVQRSQAQDISSTAAIDGLSDVESGTFDLQISNQGDDTSGATTATINIDTTTDSLDDIATKINGAGLNVTASTVTVDGNTRLQIASNDGGKVSVGDISGNLTQALGIEANGDVPSLAVGDAAGNLASEMNVQQADAISRKSNTVDDLIQGVTLNLIKAERGTELEFDVERDQDSVNTAVAEFVSAYNSVKQFINAQRLEVPLEGQDANSENSVVGALRGERVLREVEQKLSSIIATGSTNSTGDFSVLAQIGVEFVTNSEVSDPTLEDTLKIDQDKLNDALLNDFDDMEKLFQFNLNSNSSNIQMTGFTGQTAATDQVLEITRDGSGNIDSVKVGDTAGSVADVTFEANGDRITITDGPLSGLSLLYSGGASETMQVSTSTGIGSNAFFTSDDLGNRDYNDGLIQSEIDRITGRQSLEGENVRLQEEIDRIDRSLERERETLLRQFTAMEEALIELESMRDRLTQFTDSLSGGN</sequence>
<dbReference type="GO" id="GO:0005576">
    <property type="term" value="C:extracellular region"/>
    <property type="evidence" value="ECO:0007669"/>
    <property type="project" value="UniProtKB-SubCell"/>
</dbReference>
<organism evidence="8 9">
    <name type="scientific">Rhodovibrio salinarum</name>
    <dbReference type="NCBI Taxonomy" id="1087"/>
    <lineage>
        <taxon>Bacteria</taxon>
        <taxon>Pseudomonadati</taxon>
        <taxon>Pseudomonadota</taxon>
        <taxon>Alphaproteobacteria</taxon>
        <taxon>Rhodospirillales</taxon>
        <taxon>Rhodovibrionaceae</taxon>
        <taxon>Rhodovibrio</taxon>
    </lineage>
</organism>
<comment type="similarity">
    <text evidence="1 5">Belongs to the FliD family.</text>
</comment>
<dbReference type="Pfam" id="PF02465">
    <property type="entry name" value="FliD_N"/>
    <property type="match status" value="1"/>
</dbReference>
<evidence type="ECO:0000256" key="5">
    <source>
        <dbReference type="RuleBase" id="RU362066"/>
    </source>
</evidence>
<dbReference type="GO" id="GO:0007155">
    <property type="term" value="P:cell adhesion"/>
    <property type="evidence" value="ECO:0007669"/>
    <property type="project" value="InterPro"/>
</dbReference>
<evidence type="ECO:0000256" key="3">
    <source>
        <dbReference type="ARBA" id="ARBA00023054"/>
    </source>
</evidence>
<dbReference type="GO" id="GO:0009424">
    <property type="term" value="C:bacterial-type flagellum hook"/>
    <property type="evidence" value="ECO:0007669"/>
    <property type="project" value="UniProtKB-UniRule"/>
</dbReference>
<comment type="function">
    <text evidence="5">Required for morphogenesis and for the elongation of the flagellar filament by facilitating polymerization of the flagellin monomers at the tip of growing filament. Forms a capping structure, which prevents flagellin subunits (transported through the central channel of the flagellum) from leaking out without polymerization at the distal end.</text>
</comment>
<dbReference type="InterPro" id="IPR003481">
    <property type="entry name" value="FliD_N"/>
</dbReference>
<dbReference type="GO" id="GO:0071973">
    <property type="term" value="P:bacterial-type flagellum-dependent cell motility"/>
    <property type="evidence" value="ECO:0007669"/>
    <property type="project" value="TreeGrafter"/>
</dbReference>
<keyword evidence="5" id="KW-0964">Secreted</keyword>
<evidence type="ECO:0000256" key="4">
    <source>
        <dbReference type="ARBA" id="ARBA00023143"/>
    </source>
</evidence>
<dbReference type="InterPro" id="IPR010809">
    <property type="entry name" value="FliD_C"/>
</dbReference>
<protein>
    <recommendedName>
        <fullName evidence="5">Flagellar hook-associated protein 2</fullName>
        <shortName evidence="5">HAP2</shortName>
    </recommendedName>
    <alternativeName>
        <fullName evidence="5">Flagellar cap protein</fullName>
    </alternativeName>
</protein>
<dbReference type="PANTHER" id="PTHR30288">
    <property type="entry name" value="FLAGELLAR CAP/ASSEMBLY PROTEIN FLID"/>
    <property type="match status" value="1"/>
</dbReference>
<dbReference type="Proteomes" id="UP000778970">
    <property type="component" value="Unassembled WGS sequence"/>
</dbReference>
<reference evidence="8" key="2">
    <citation type="journal article" date="2020" name="Microorganisms">
        <title>Osmotic Adaptation and Compatible Solute Biosynthesis of Phototrophic Bacteria as Revealed from Genome Analyses.</title>
        <authorList>
            <person name="Imhoff J.F."/>
            <person name="Rahn T."/>
            <person name="Kunzel S."/>
            <person name="Keller A."/>
            <person name="Neulinger S.C."/>
        </authorList>
    </citation>
    <scope>NUCLEOTIDE SEQUENCE</scope>
    <source>
        <strain evidence="8">DSM 9154</strain>
    </source>
</reference>
<dbReference type="InterPro" id="IPR040026">
    <property type="entry name" value="FliD"/>
</dbReference>